<evidence type="ECO:0000313" key="1">
    <source>
        <dbReference type="EMBL" id="KIW49959.1"/>
    </source>
</evidence>
<dbReference type="EMBL" id="KN847323">
    <property type="protein sequence ID" value="KIW49959.1"/>
    <property type="molecule type" value="Genomic_DNA"/>
</dbReference>
<accession>A0A0D2EQD2</accession>
<dbReference type="Proteomes" id="UP000054342">
    <property type="component" value="Unassembled WGS sequence"/>
</dbReference>
<organism evidence="1 2">
    <name type="scientific">Exophiala xenobiotica</name>
    <dbReference type="NCBI Taxonomy" id="348802"/>
    <lineage>
        <taxon>Eukaryota</taxon>
        <taxon>Fungi</taxon>
        <taxon>Dikarya</taxon>
        <taxon>Ascomycota</taxon>
        <taxon>Pezizomycotina</taxon>
        <taxon>Eurotiomycetes</taxon>
        <taxon>Chaetothyriomycetidae</taxon>
        <taxon>Chaetothyriales</taxon>
        <taxon>Herpotrichiellaceae</taxon>
        <taxon>Exophiala</taxon>
    </lineage>
</organism>
<dbReference type="HOGENOM" id="CLU_032492_0_0_1"/>
<proteinExistence type="predicted"/>
<dbReference type="InterPro" id="IPR032675">
    <property type="entry name" value="LRR_dom_sf"/>
</dbReference>
<dbReference type="GeneID" id="25333497"/>
<dbReference type="OrthoDB" id="4150142at2759"/>
<name>A0A0D2EQD2_9EURO</name>
<sequence>MPGFTGPQRLPMFHPIPAMVSSCTTSYPPNHFLGVAQELRDHILNLVDVEIGHRPREPLGAHPVTGYEALPLVCKQLFYETQTISDWTPSTRIVHHNQLGHFLEWTAYNTPALPRLRSLTIELPHNSPPDFLQRLARLLRCDLTGLEELKIFGVGPDDLGTHTSSVKHNCGKHNTSLSVSDDPKLTIEGQGWQRRIVVLNSLQWLSKLKVLVLDNFNIPVTAAQVLKNKPRLQHLRVGADPRSILHGEYRTSIGVLAFPLKEPAPALKELDLTANGTITAFGIVDKVADTLEKFTYTVPDSYFQTTGLRGVNFLHEASLILQKLASKALHLRELRICVHGGIHELAHFGSFIGAFKLYLPQMGCLKLLEMHIHSESEWIGQEFIDAVPASVERLYISDQLFRKGHHPYTKLLNWHCCNLIQEQPNKPLTLHGDLGRMDFIPFNNDLGFVGYEFGSNLSPPQRNELYKFLKLNGRLLDRERNKHLAEHQGKHIPVPQDTASGYKTSDARAILHHDDEVEQGADDNNDINVDIDMICEELKACGLVDDAYFGMEDAAHEVFYKERVAKVCERAYHSYPEVVGVKHEGTRSEHWLSS</sequence>
<reference evidence="1 2" key="1">
    <citation type="submission" date="2015-01" db="EMBL/GenBank/DDBJ databases">
        <title>The Genome Sequence of Exophiala xenobiotica CBS118157.</title>
        <authorList>
            <consortium name="The Broad Institute Genomics Platform"/>
            <person name="Cuomo C."/>
            <person name="de Hoog S."/>
            <person name="Gorbushina A."/>
            <person name="Stielow B."/>
            <person name="Teixiera M."/>
            <person name="Abouelleil A."/>
            <person name="Chapman S.B."/>
            <person name="Priest M."/>
            <person name="Young S.K."/>
            <person name="Wortman J."/>
            <person name="Nusbaum C."/>
            <person name="Birren B."/>
        </authorList>
    </citation>
    <scope>NUCLEOTIDE SEQUENCE [LARGE SCALE GENOMIC DNA]</scope>
    <source>
        <strain evidence="1 2">CBS 118157</strain>
    </source>
</reference>
<dbReference type="SUPFAM" id="SSF52047">
    <property type="entry name" value="RNI-like"/>
    <property type="match status" value="1"/>
</dbReference>
<protein>
    <submittedName>
        <fullName evidence="1">Uncharacterized protein</fullName>
    </submittedName>
</protein>
<evidence type="ECO:0000313" key="2">
    <source>
        <dbReference type="Proteomes" id="UP000054342"/>
    </source>
</evidence>
<gene>
    <name evidence="1" type="ORF">PV05_11589</name>
</gene>
<keyword evidence="2" id="KW-1185">Reference proteome</keyword>
<dbReference type="AlphaFoldDB" id="A0A0D2EQD2"/>
<dbReference type="Gene3D" id="3.80.10.10">
    <property type="entry name" value="Ribonuclease Inhibitor"/>
    <property type="match status" value="1"/>
</dbReference>
<dbReference type="RefSeq" id="XP_013310543.1">
    <property type="nucleotide sequence ID" value="XM_013455089.1"/>
</dbReference>